<accession>A0A975G443</accession>
<dbReference type="Gene3D" id="3.10.180.10">
    <property type="entry name" value="2,3-Dihydroxybiphenyl 1,2-Dioxygenase, domain 1"/>
    <property type="match status" value="2"/>
</dbReference>
<dbReference type="GO" id="GO:0004493">
    <property type="term" value="F:methylmalonyl-CoA epimerase activity"/>
    <property type="evidence" value="ECO:0007669"/>
    <property type="project" value="TreeGrafter"/>
</dbReference>
<dbReference type="Proteomes" id="UP000676409">
    <property type="component" value="Chromosome"/>
</dbReference>
<dbReference type="InterPro" id="IPR037523">
    <property type="entry name" value="VOC_core"/>
</dbReference>
<dbReference type="SUPFAM" id="SSF54593">
    <property type="entry name" value="Glyoxalase/Bleomycin resistance protein/Dihydroxybiphenyl dioxygenase"/>
    <property type="match status" value="1"/>
</dbReference>
<name>A0A975G443_9CAUL</name>
<keyword evidence="4" id="KW-1185">Reference proteome</keyword>
<protein>
    <submittedName>
        <fullName evidence="3">VOC family protein</fullName>
    </submittedName>
</protein>
<dbReference type="InterPro" id="IPR051785">
    <property type="entry name" value="MMCE/EMCE_epimerase"/>
</dbReference>
<dbReference type="PANTHER" id="PTHR43048:SF3">
    <property type="entry name" value="METHYLMALONYL-COA EPIMERASE, MITOCHONDRIAL"/>
    <property type="match status" value="1"/>
</dbReference>
<dbReference type="RefSeq" id="WP_211940269.1">
    <property type="nucleotide sequence ID" value="NZ_CP073078.1"/>
</dbReference>
<dbReference type="InterPro" id="IPR029068">
    <property type="entry name" value="Glyas_Bleomycin-R_OHBP_Dase"/>
</dbReference>
<dbReference type="PANTHER" id="PTHR43048">
    <property type="entry name" value="METHYLMALONYL-COA EPIMERASE"/>
    <property type="match status" value="1"/>
</dbReference>
<gene>
    <name evidence="3" type="ORF">KCG34_10320</name>
</gene>
<sequence length="328" mass="36282">MSITKAIDVAFVRFRAPDLNLMRRFLLDFGMADAKPGMPEGGPIYMRGAQAGPFIHATEQGDPGFAGYGIWVKDRADLDRLAAHDRVPVEALESPGGGFRVRLTDPDGFTVDVVAGQQMAPIISPTANGPWNQNGEYPRIGEVRRLERGPAHVLRLGHVVLAVKDFRRSEAWYKERFGLITSDEIQPAPGVTIGGFMRCDRGEEPCDHHTLFLFQAPHAPAFMHAAFEVRDLDDLMVGHDYLERAGHKPYWGVGRHVLGSQVFDYWLDPWGHEIEHWTDGDKMRAADGGGIGSLAQLLNVQWGMHMPPIPGLTDAPPDELDRVIGSHA</sequence>
<dbReference type="KEGG" id="caul:KCG34_10320"/>
<dbReference type="GO" id="GO:0046491">
    <property type="term" value="P:L-methylmalonyl-CoA metabolic process"/>
    <property type="evidence" value="ECO:0007669"/>
    <property type="project" value="TreeGrafter"/>
</dbReference>
<evidence type="ECO:0000256" key="1">
    <source>
        <dbReference type="ARBA" id="ARBA00022723"/>
    </source>
</evidence>
<evidence type="ECO:0000313" key="3">
    <source>
        <dbReference type="EMBL" id="QUD90218.1"/>
    </source>
</evidence>
<keyword evidence="1" id="KW-0479">Metal-binding</keyword>
<feature type="domain" description="VOC" evidence="2">
    <location>
        <begin position="155"/>
        <end position="279"/>
    </location>
</feature>
<dbReference type="Pfam" id="PF00903">
    <property type="entry name" value="Glyoxalase"/>
    <property type="match status" value="1"/>
</dbReference>
<dbReference type="AlphaFoldDB" id="A0A975G443"/>
<organism evidence="3 4">
    <name type="scientific">Phenylobacterium montanum</name>
    <dbReference type="NCBI Taxonomy" id="2823693"/>
    <lineage>
        <taxon>Bacteria</taxon>
        <taxon>Pseudomonadati</taxon>
        <taxon>Pseudomonadota</taxon>
        <taxon>Alphaproteobacteria</taxon>
        <taxon>Caulobacterales</taxon>
        <taxon>Caulobacteraceae</taxon>
        <taxon>Phenylobacterium</taxon>
    </lineage>
</organism>
<reference evidence="3" key="1">
    <citation type="submission" date="2021-04" db="EMBL/GenBank/DDBJ databases">
        <title>The complete genome sequence of Caulobacter sp. S6.</title>
        <authorList>
            <person name="Tang Y."/>
            <person name="Ouyang W."/>
            <person name="Liu Q."/>
            <person name="Huang B."/>
            <person name="Guo Z."/>
            <person name="Lei P."/>
        </authorList>
    </citation>
    <scope>NUCLEOTIDE SEQUENCE</scope>
    <source>
        <strain evidence="3">S6</strain>
    </source>
</reference>
<evidence type="ECO:0000259" key="2">
    <source>
        <dbReference type="PROSITE" id="PS51819"/>
    </source>
</evidence>
<dbReference type="GO" id="GO:0046872">
    <property type="term" value="F:metal ion binding"/>
    <property type="evidence" value="ECO:0007669"/>
    <property type="project" value="UniProtKB-KW"/>
</dbReference>
<proteinExistence type="predicted"/>
<dbReference type="PROSITE" id="PS51819">
    <property type="entry name" value="VOC"/>
    <property type="match status" value="1"/>
</dbReference>
<evidence type="ECO:0000313" key="4">
    <source>
        <dbReference type="Proteomes" id="UP000676409"/>
    </source>
</evidence>
<dbReference type="EMBL" id="CP073078">
    <property type="protein sequence ID" value="QUD90218.1"/>
    <property type="molecule type" value="Genomic_DNA"/>
</dbReference>
<dbReference type="InterPro" id="IPR004360">
    <property type="entry name" value="Glyas_Fos-R_dOase_dom"/>
</dbReference>